<evidence type="ECO:0000256" key="1">
    <source>
        <dbReference type="SAM" id="MobiDB-lite"/>
    </source>
</evidence>
<dbReference type="KEGG" id="dmm:dnm_064050"/>
<evidence type="ECO:0000313" key="3">
    <source>
        <dbReference type="Proteomes" id="UP000663722"/>
    </source>
</evidence>
<sequence>MYNFEAENMQGKTEDRPDDLAQNPLADPAHDFVRFVSR</sequence>
<proteinExistence type="predicted"/>
<name>A0A975GQX4_9BACT</name>
<reference evidence="2" key="1">
    <citation type="journal article" date="2021" name="Microb. Physiol.">
        <title>Proteogenomic Insights into the Physiology of Marine, Sulfate-Reducing, Filamentous Desulfonema limicola and Desulfonema magnum.</title>
        <authorList>
            <person name="Schnaars V."/>
            <person name="Wohlbrand L."/>
            <person name="Scheve S."/>
            <person name="Hinrichs C."/>
            <person name="Reinhardt R."/>
            <person name="Rabus R."/>
        </authorList>
    </citation>
    <scope>NUCLEOTIDE SEQUENCE</scope>
    <source>
        <strain evidence="2">4be13</strain>
    </source>
</reference>
<evidence type="ECO:0000313" key="2">
    <source>
        <dbReference type="EMBL" id="QTA90344.1"/>
    </source>
</evidence>
<organism evidence="2 3">
    <name type="scientific">Desulfonema magnum</name>
    <dbReference type="NCBI Taxonomy" id="45655"/>
    <lineage>
        <taxon>Bacteria</taxon>
        <taxon>Pseudomonadati</taxon>
        <taxon>Thermodesulfobacteriota</taxon>
        <taxon>Desulfobacteria</taxon>
        <taxon>Desulfobacterales</taxon>
        <taxon>Desulfococcaceae</taxon>
        <taxon>Desulfonema</taxon>
    </lineage>
</organism>
<feature type="region of interest" description="Disordered" evidence="1">
    <location>
        <begin position="1"/>
        <end position="31"/>
    </location>
</feature>
<protein>
    <submittedName>
        <fullName evidence="2">Uncharacterized protein</fullName>
    </submittedName>
</protein>
<keyword evidence="3" id="KW-1185">Reference proteome</keyword>
<dbReference type="Proteomes" id="UP000663722">
    <property type="component" value="Chromosome"/>
</dbReference>
<dbReference type="AlphaFoldDB" id="A0A975GQX4"/>
<accession>A0A975GQX4</accession>
<dbReference type="EMBL" id="CP061800">
    <property type="protein sequence ID" value="QTA90344.1"/>
    <property type="molecule type" value="Genomic_DNA"/>
</dbReference>
<gene>
    <name evidence="2" type="ORF">dnm_064050</name>
</gene>